<keyword evidence="3" id="KW-1185">Reference proteome</keyword>
<gene>
    <name evidence="2" type="ORF">ER308_08205</name>
</gene>
<feature type="domain" description="RES" evidence="1">
    <location>
        <begin position="10"/>
        <end position="160"/>
    </location>
</feature>
<protein>
    <submittedName>
        <fullName evidence="2">RES domain-containing protein</fullName>
    </submittedName>
</protein>
<dbReference type="KEGG" id="erz:ER308_08205"/>
<name>A0A411YE58_9ACTN</name>
<evidence type="ECO:0000259" key="1">
    <source>
        <dbReference type="Pfam" id="PF08808"/>
    </source>
</evidence>
<sequence length="178" mass="19803">MRTERLRDGHHWLRVADPAWQDPLDPTFAAQRGGRWNPPDSFPTLYVNEDVVTARLNLRAFIANWPYEPEDLRDDTGPILVAATLPSGQHAVDVHTPEGVAAIALPTTYPLDETGALVGHATCQPIGAQAHEQGLRGVRCRSAQTPDGAGRELAWFPAGRRSRARRQHTLPFETWFWG</sequence>
<evidence type="ECO:0000313" key="2">
    <source>
        <dbReference type="EMBL" id="QBI19534.1"/>
    </source>
</evidence>
<dbReference type="InterPro" id="IPR014914">
    <property type="entry name" value="RES_dom"/>
</dbReference>
<dbReference type="OrthoDB" id="648213at2"/>
<organism evidence="2 3">
    <name type="scientific">Egibacter rhizosphaerae</name>
    <dbReference type="NCBI Taxonomy" id="1670831"/>
    <lineage>
        <taxon>Bacteria</taxon>
        <taxon>Bacillati</taxon>
        <taxon>Actinomycetota</taxon>
        <taxon>Nitriliruptoria</taxon>
        <taxon>Egibacterales</taxon>
        <taxon>Egibacteraceae</taxon>
        <taxon>Egibacter</taxon>
    </lineage>
</organism>
<dbReference type="Pfam" id="PF08808">
    <property type="entry name" value="RES"/>
    <property type="match status" value="1"/>
</dbReference>
<dbReference type="EMBL" id="CP036402">
    <property type="protein sequence ID" value="QBI19534.1"/>
    <property type="molecule type" value="Genomic_DNA"/>
</dbReference>
<accession>A0A411YE58</accession>
<dbReference type="Proteomes" id="UP000291469">
    <property type="component" value="Chromosome"/>
</dbReference>
<reference evidence="2 3" key="1">
    <citation type="submission" date="2019-01" db="EMBL/GenBank/DDBJ databases">
        <title>Egibacter rhizosphaerae EGI 80759T.</title>
        <authorList>
            <person name="Chen D.-D."/>
            <person name="Tian Y."/>
            <person name="Jiao J.-Y."/>
            <person name="Zhang X.-T."/>
            <person name="Zhang Y.-G."/>
            <person name="Zhang Y."/>
            <person name="Xiao M."/>
            <person name="Shu W.-S."/>
            <person name="Li W.-J."/>
        </authorList>
    </citation>
    <scope>NUCLEOTIDE SEQUENCE [LARGE SCALE GENOMIC DNA]</scope>
    <source>
        <strain evidence="2 3">EGI 80759</strain>
    </source>
</reference>
<evidence type="ECO:0000313" key="3">
    <source>
        <dbReference type="Proteomes" id="UP000291469"/>
    </source>
</evidence>
<proteinExistence type="predicted"/>
<dbReference type="AlphaFoldDB" id="A0A411YE58"/>
<dbReference type="RefSeq" id="WP_131154531.1">
    <property type="nucleotide sequence ID" value="NZ_CP036402.1"/>
</dbReference>